<gene>
    <name evidence="2" type="ORF">DS909_00835</name>
</gene>
<accession>A0A366XA68</accession>
<dbReference type="OrthoDB" id="9790710at2"/>
<dbReference type="RefSeq" id="WP_113821547.1">
    <property type="nucleotide sequence ID" value="NZ_QOCE01000003.1"/>
</dbReference>
<dbReference type="InterPro" id="IPR001296">
    <property type="entry name" value="Glyco_trans_1"/>
</dbReference>
<dbReference type="Pfam" id="PF00534">
    <property type="entry name" value="Glycos_transf_1"/>
    <property type="match status" value="1"/>
</dbReference>
<evidence type="ECO:0000259" key="1">
    <source>
        <dbReference type="Pfam" id="PF00534"/>
    </source>
</evidence>
<dbReference type="Gene3D" id="3.40.50.2000">
    <property type="entry name" value="Glycogen Phosphorylase B"/>
    <property type="match status" value="2"/>
</dbReference>
<dbReference type="PANTHER" id="PTHR12526:SF635">
    <property type="entry name" value="GLYCOSYL TRANSFERASE GROUP 1"/>
    <property type="match status" value="1"/>
</dbReference>
<proteinExistence type="predicted"/>
<evidence type="ECO:0000313" key="2">
    <source>
        <dbReference type="EMBL" id="RBW62185.1"/>
    </source>
</evidence>
<evidence type="ECO:0000313" key="3">
    <source>
        <dbReference type="Proteomes" id="UP000252706"/>
    </source>
</evidence>
<name>A0A366XA68_9RHOB</name>
<comment type="caution">
    <text evidence="2">The sequence shown here is derived from an EMBL/GenBank/DDBJ whole genome shotgun (WGS) entry which is preliminary data.</text>
</comment>
<sequence>MRVLLIAPNIDATDVGEAFVAYKWAKALSERVELTVLAFQRPGRPDLQTQLPLAHVVTWAEPAWARKNERINAMLKPAWPYFSHCVRHWLRAALKGGMQFDLAHQLMPQAARYASPLRHFLIPYLVGPLGGALDTPASFQSEAASAPLFTRLRKLDRFRFKYDPFLRETYKRAACVLGVAPYVRDVLKDIPLQRFEPVLELGIDNIEPIQQRQRVVGQLRVLHVGRAVRTKGLRDTVRALAHLKNLPGITLTSAGAGEEIDLCRAEAARLGVQERVNFLGRIARKDVEALYASHDVFCFPSFREPAGGVLYEAMRHGLPTVTADRGGPSWIIDDASGIRIPVSDPDTYARDIAESLRVLASNPAIRTQLGAGARRKVLREGLWDHKADRLVTLYRSVVHEPNGFDLLLSGSYASPL</sequence>
<keyword evidence="2" id="KW-0808">Transferase</keyword>
<dbReference type="PANTHER" id="PTHR12526">
    <property type="entry name" value="GLYCOSYLTRANSFERASE"/>
    <property type="match status" value="1"/>
</dbReference>
<dbReference type="SUPFAM" id="SSF53756">
    <property type="entry name" value="UDP-Glycosyltransferase/glycogen phosphorylase"/>
    <property type="match status" value="1"/>
</dbReference>
<reference evidence="2 3" key="1">
    <citation type="submission" date="2018-07" db="EMBL/GenBank/DDBJ databases">
        <title>Modular assembly of carbohydrate-degrading microbial communities in the ocean.</title>
        <authorList>
            <person name="Enke T.N."/>
            <person name="Datta M.S."/>
            <person name="Schwartzman J.A."/>
            <person name="Cermak N."/>
            <person name="Schmitz D.A."/>
            <person name="Barrere J."/>
            <person name="Cordero O.X."/>
        </authorList>
    </citation>
    <scope>NUCLEOTIDE SEQUENCE [LARGE SCALE GENOMIC DNA]</scope>
    <source>
        <strain evidence="2 3">C3M10</strain>
    </source>
</reference>
<dbReference type="Proteomes" id="UP000252706">
    <property type="component" value="Unassembled WGS sequence"/>
</dbReference>
<dbReference type="EMBL" id="QOCE01000003">
    <property type="protein sequence ID" value="RBW62185.1"/>
    <property type="molecule type" value="Genomic_DNA"/>
</dbReference>
<protein>
    <submittedName>
        <fullName evidence="2">Gylcosyl transferase-like protein</fullName>
    </submittedName>
</protein>
<dbReference type="CDD" id="cd03801">
    <property type="entry name" value="GT4_PimA-like"/>
    <property type="match status" value="1"/>
</dbReference>
<feature type="domain" description="Glycosyl transferase family 1" evidence="1">
    <location>
        <begin position="214"/>
        <end position="356"/>
    </location>
</feature>
<organism evidence="2 3">
    <name type="scientific">Phaeobacter gallaeciensis</name>
    <dbReference type="NCBI Taxonomy" id="60890"/>
    <lineage>
        <taxon>Bacteria</taxon>
        <taxon>Pseudomonadati</taxon>
        <taxon>Pseudomonadota</taxon>
        <taxon>Alphaproteobacteria</taxon>
        <taxon>Rhodobacterales</taxon>
        <taxon>Roseobacteraceae</taxon>
        <taxon>Phaeobacter</taxon>
    </lineage>
</organism>
<dbReference type="GO" id="GO:0016757">
    <property type="term" value="F:glycosyltransferase activity"/>
    <property type="evidence" value="ECO:0007669"/>
    <property type="project" value="InterPro"/>
</dbReference>
<dbReference type="AlphaFoldDB" id="A0A366XA68"/>